<keyword evidence="1" id="KW-0808">Transferase</keyword>
<evidence type="ECO:0000313" key="6">
    <source>
        <dbReference type="EMBL" id="NVN52518.1"/>
    </source>
</evidence>
<dbReference type="RefSeq" id="WP_256736288.1">
    <property type="nucleotide sequence ID" value="NZ_JABFYL010000045.1"/>
</dbReference>
<dbReference type="EMBL" id="JABFYL010000045">
    <property type="protein sequence ID" value="NVN52518.1"/>
    <property type="molecule type" value="Genomic_DNA"/>
</dbReference>
<evidence type="ECO:0000259" key="5">
    <source>
        <dbReference type="PROSITE" id="PS50921"/>
    </source>
</evidence>
<dbReference type="PIRSF" id="PIRSF036625">
    <property type="entry name" value="GAF_ANTAR"/>
    <property type="match status" value="1"/>
</dbReference>
<dbReference type="SUPFAM" id="SSF52172">
    <property type="entry name" value="CheY-like"/>
    <property type="match status" value="1"/>
</dbReference>
<comment type="caution">
    <text evidence="6">The sequence shown here is derived from an EMBL/GenBank/DDBJ whole genome shotgun (WGS) entry which is preliminary data.</text>
</comment>
<dbReference type="SMART" id="SM01012">
    <property type="entry name" value="ANTAR"/>
    <property type="match status" value="1"/>
</dbReference>
<keyword evidence="3" id="KW-0805">Transcription regulation</keyword>
<dbReference type="AlphaFoldDB" id="A0A850PPF0"/>
<proteinExistence type="predicted"/>
<dbReference type="Pfam" id="PF03861">
    <property type="entry name" value="ANTAR"/>
    <property type="match status" value="1"/>
</dbReference>
<dbReference type="GO" id="GO:0016301">
    <property type="term" value="F:kinase activity"/>
    <property type="evidence" value="ECO:0007669"/>
    <property type="project" value="UniProtKB-KW"/>
</dbReference>
<evidence type="ECO:0000256" key="3">
    <source>
        <dbReference type="ARBA" id="ARBA00023015"/>
    </source>
</evidence>
<accession>A0A850PPF0</accession>
<dbReference type="Gene3D" id="3.30.450.40">
    <property type="match status" value="1"/>
</dbReference>
<dbReference type="InterPro" id="IPR029016">
    <property type="entry name" value="GAF-like_dom_sf"/>
</dbReference>
<dbReference type="GO" id="GO:0003723">
    <property type="term" value="F:RNA binding"/>
    <property type="evidence" value="ECO:0007669"/>
    <property type="project" value="InterPro"/>
</dbReference>
<evidence type="ECO:0000256" key="2">
    <source>
        <dbReference type="ARBA" id="ARBA00022777"/>
    </source>
</evidence>
<keyword evidence="2" id="KW-0418">Kinase</keyword>
<keyword evidence="7" id="KW-1185">Reference proteome</keyword>
<dbReference type="InterPro" id="IPR011006">
    <property type="entry name" value="CheY-like_superfamily"/>
</dbReference>
<sequence length="235" mass="25008">MADKSEQVDIRSAMAELAANFGSPADVDVILGTVTSQAVSLMSEVHIADVLLIDGKRHQSMAATSDIANELDTLQIEFGEGPCLAAATADGTVSCTDLSVDPRWPRFAKAAVEAGVRSVLSFQLYFYPATALSAGGRGALNLFSHDAYEFTLEQQALGAMLATHAASALIAADRQTQFESALGSRDLIGQAKGILMERFKVDATRAFELMVQLSQDTNKPVRVLAQQIVDTAQAE</sequence>
<evidence type="ECO:0000313" key="7">
    <source>
        <dbReference type="Proteomes" id="UP000570517"/>
    </source>
</evidence>
<dbReference type="InterPro" id="IPR012074">
    <property type="entry name" value="GAF_ANTAR"/>
</dbReference>
<dbReference type="PROSITE" id="PS50921">
    <property type="entry name" value="ANTAR"/>
    <property type="match status" value="1"/>
</dbReference>
<name>A0A850PPF0_9MYCO</name>
<dbReference type="Pfam" id="PF13185">
    <property type="entry name" value="GAF_2"/>
    <property type="match status" value="1"/>
</dbReference>
<evidence type="ECO:0000256" key="4">
    <source>
        <dbReference type="ARBA" id="ARBA00023163"/>
    </source>
</evidence>
<dbReference type="InterPro" id="IPR003018">
    <property type="entry name" value="GAF"/>
</dbReference>
<gene>
    <name evidence="6" type="ORF">HLY00_4224</name>
</gene>
<dbReference type="SUPFAM" id="SSF55781">
    <property type="entry name" value="GAF domain-like"/>
    <property type="match status" value="1"/>
</dbReference>
<evidence type="ECO:0000256" key="1">
    <source>
        <dbReference type="ARBA" id="ARBA00022679"/>
    </source>
</evidence>
<organism evidence="6 7">
    <name type="scientific">Mycolicibacterium hippocampi</name>
    <dbReference type="NCBI Taxonomy" id="659824"/>
    <lineage>
        <taxon>Bacteria</taxon>
        <taxon>Bacillati</taxon>
        <taxon>Actinomycetota</taxon>
        <taxon>Actinomycetes</taxon>
        <taxon>Mycobacteriales</taxon>
        <taxon>Mycobacteriaceae</taxon>
        <taxon>Mycolicibacterium</taxon>
    </lineage>
</organism>
<reference evidence="6 7" key="1">
    <citation type="submission" date="2020-05" db="EMBL/GenBank/DDBJ databases">
        <title>Draft genome sequence of Mycobacterium hippocampi DL, isolated from European seabass, Dicentrarchus labrax, reared in fish farms.</title>
        <authorList>
            <person name="Stathopoulou P."/>
            <person name="Asimakis E."/>
            <person name="Tzokas K."/>
            <person name="Batargias C."/>
            <person name="Tsiamis G."/>
        </authorList>
    </citation>
    <scope>NUCLEOTIDE SEQUENCE [LARGE SCALE GENOMIC DNA]</scope>
    <source>
        <strain evidence="6 7">DL</strain>
    </source>
</reference>
<dbReference type="InterPro" id="IPR036388">
    <property type="entry name" value="WH-like_DNA-bd_sf"/>
</dbReference>
<dbReference type="Proteomes" id="UP000570517">
    <property type="component" value="Unassembled WGS sequence"/>
</dbReference>
<dbReference type="InterPro" id="IPR005561">
    <property type="entry name" value="ANTAR"/>
</dbReference>
<dbReference type="Gene3D" id="1.10.10.10">
    <property type="entry name" value="Winged helix-like DNA-binding domain superfamily/Winged helix DNA-binding domain"/>
    <property type="match status" value="1"/>
</dbReference>
<keyword evidence="4" id="KW-0804">Transcription</keyword>
<protein>
    <recommendedName>
        <fullName evidence="5">ANTAR domain-containing protein</fullName>
    </recommendedName>
</protein>
<feature type="domain" description="ANTAR" evidence="5">
    <location>
        <begin position="168"/>
        <end position="229"/>
    </location>
</feature>